<evidence type="ECO:0000256" key="1">
    <source>
        <dbReference type="ARBA" id="ARBA00022536"/>
    </source>
</evidence>
<dbReference type="EnsemblMetazoa" id="G8891.1">
    <property type="protein sequence ID" value="G8891.1:cds"/>
    <property type="gene ID" value="G8891"/>
</dbReference>
<proteinExistence type="predicted"/>
<feature type="transmembrane region" description="Helical" evidence="2">
    <location>
        <begin position="168"/>
        <end position="189"/>
    </location>
</feature>
<accession>A0A8W8P417</accession>
<feature type="signal peptide" evidence="3">
    <location>
        <begin position="1"/>
        <end position="28"/>
    </location>
</feature>
<dbReference type="PANTHER" id="PTHR24043:SF8">
    <property type="entry name" value="EGF-LIKE DOMAIN-CONTAINING PROTEIN"/>
    <property type="match status" value="1"/>
</dbReference>
<keyword evidence="5" id="KW-1185">Reference proteome</keyword>
<dbReference type="GO" id="GO:0005044">
    <property type="term" value="F:scavenger receptor activity"/>
    <property type="evidence" value="ECO:0007669"/>
    <property type="project" value="InterPro"/>
</dbReference>
<reference evidence="4" key="1">
    <citation type="submission" date="2022-08" db="UniProtKB">
        <authorList>
            <consortium name="EnsemblMetazoa"/>
        </authorList>
    </citation>
    <scope>IDENTIFICATION</scope>
    <source>
        <strain evidence="4">05x7-T-G4-1.051#20</strain>
    </source>
</reference>
<sequence>MRPKTGLYMRHKDAIPVFILLAISGTYACQNNTYGAGCSKKCGHCLNKEQCNHIKGTCHNGCEAGYYSPRCKKECKEGTFGENCATLCGHCKDEEACDKETGACPSGCHRWYEGIYCNQSCQTVYYGPHCVLICNSSCPNEMCYSGKEDCLQENYQRSGKDDCGNMKLFIAIGGSVGVLSVVIHVVALITSNKRKPYCHSGKNRQTSSLVSHKSINCESAQNDNIQSNTCQEEPSTQKSGFYMELMESQYQNTAEHIYEQA</sequence>
<evidence type="ECO:0000313" key="5">
    <source>
        <dbReference type="Proteomes" id="UP000005408"/>
    </source>
</evidence>
<evidence type="ECO:0008006" key="6">
    <source>
        <dbReference type="Google" id="ProtNLM"/>
    </source>
</evidence>
<organism evidence="4 5">
    <name type="scientific">Magallana gigas</name>
    <name type="common">Pacific oyster</name>
    <name type="synonym">Crassostrea gigas</name>
    <dbReference type="NCBI Taxonomy" id="29159"/>
    <lineage>
        <taxon>Eukaryota</taxon>
        <taxon>Metazoa</taxon>
        <taxon>Spiralia</taxon>
        <taxon>Lophotrochozoa</taxon>
        <taxon>Mollusca</taxon>
        <taxon>Bivalvia</taxon>
        <taxon>Autobranchia</taxon>
        <taxon>Pteriomorphia</taxon>
        <taxon>Ostreida</taxon>
        <taxon>Ostreoidea</taxon>
        <taxon>Ostreidae</taxon>
        <taxon>Magallana</taxon>
    </lineage>
</organism>
<keyword evidence="3" id="KW-0732">Signal</keyword>
<evidence type="ECO:0000256" key="2">
    <source>
        <dbReference type="SAM" id="Phobius"/>
    </source>
</evidence>
<protein>
    <recommendedName>
        <fullName evidence="6">Endothelial cells scavenger receptor</fullName>
    </recommendedName>
</protein>
<dbReference type="Proteomes" id="UP000005408">
    <property type="component" value="Unassembled WGS sequence"/>
</dbReference>
<keyword evidence="2" id="KW-1133">Transmembrane helix</keyword>
<dbReference type="AlphaFoldDB" id="A0A8W8P417"/>
<evidence type="ECO:0000313" key="4">
    <source>
        <dbReference type="EnsemblMetazoa" id="G8891.1:cds"/>
    </source>
</evidence>
<dbReference type="PROSITE" id="PS51257">
    <property type="entry name" value="PROKAR_LIPOPROTEIN"/>
    <property type="match status" value="1"/>
</dbReference>
<dbReference type="InterPro" id="IPR042635">
    <property type="entry name" value="MEGF10/SREC1/2-like"/>
</dbReference>
<keyword evidence="2" id="KW-0472">Membrane</keyword>
<keyword evidence="1" id="KW-0245">EGF-like domain</keyword>
<feature type="chain" id="PRO_5036457366" description="Endothelial cells scavenger receptor" evidence="3">
    <location>
        <begin position="29"/>
        <end position="261"/>
    </location>
</feature>
<evidence type="ECO:0000256" key="3">
    <source>
        <dbReference type="SAM" id="SignalP"/>
    </source>
</evidence>
<name>A0A8W8P417_MAGGI</name>
<dbReference type="Gene3D" id="2.170.300.10">
    <property type="entry name" value="Tie2 ligand-binding domain superfamily"/>
    <property type="match status" value="1"/>
</dbReference>
<dbReference type="PANTHER" id="PTHR24043">
    <property type="entry name" value="SCAVENGER RECEPTOR CLASS F"/>
    <property type="match status" value="1"/>
</dbReference>
<keyword evidence="2" id="KW-0812">Transmembrane</keyword>